<dbReference type="AlphaFoldDB" id="M7XCA5"/>
<proteinExistence type="predicted"/>
<dbReference type="InterPro" id="IPR036249">
    <property type="entry name" value="Thioredoxin-like_sf"/>
</dbReference>
<protein>
    <submittedName>
        <fullName evidence="1">Uncharacterized protein</fullName>
    </submittedName>
</protein>
<dbReference type="PROSITE" id="PS51354">
    <property type="entry name" value="GLUTAREDOXIN_2"/>
    <property type="match status" value="1"/>
</dbReference>
<dbReference type="SUPFAM" id="SSF52833">
    <property type="entry name" value="Thioredoxin-like"/>
    <property type="match status" value="1"/>
</dbReference>
<evidence type="ECO:0000313" key="1">
    <source>
        <dbReference type="EMBL" id="EMS17778.1"/>
    </source>
</evidence>
<sequence>MSGTIIYSSSICGLEMRIHTINLKNLIEILTKKEVKVICIDKDPEAKKFMFSKTELRGVFPLLFHNDKFIGTYEDVVDLSEQGLLLQQLN</sequence>
<dbReference type="EMBL" id="KB637102">
    <property type="protein sequence ID" value="EMS17778.1"/>
    <property type="molecule type" value="Genomic_DNA"/>
</dbReference>
<reference evidence="1 2" key="1">
    <citation type="submission" date="2013-01" db="EMBL/GenBank/DDBJ databases">
        <authorList>
            <person name="Inman J."/>
            <person name="Zafar N."/>
            <person name="Lorenzi H."/>
            <person name="Caler E."/>
        </authorList>
    </citation>
    <scope>NUCLEOTIDE SEQUENCE [LARGE SCALE GENOMIC DNA]</scope>
    <source>
        <strain evidence="1 2">HM-3:IMSS</strain>
    </source>
</reference>
<dbReference type="VEuPathDB" id="AmoebaDB:KM1_137630"/>
<dbReference type="OrthoDB" id="9932926at2759"/>
<dbReference type="Gene3D" id="3.40.30.10">
    <property type="entry name" value="Glutaredoxin"/>
    <property type="match status" value="1"/>
</dbReference>
<dbReference type="SMR" id="M7XCA5"/>
<evidence type="ECO:0000313" key="2">
    <source>
        <dbReference type="Proteomes" id="UP000030780"/>
    </source>
</evidence>
<gene>
    <name evidence="1" type="ORF">KM1_137630</name>
</gene>
<organism evidence="1 2">
    <name type="scientific">Entamoeba histolytica HM-3:IMSS</name>
    <dbReference type="NCBI Taxonomy" id="885315"/>
    <lineage>
        <taxon>Eukaryota</taxon>
        <taxon>Amoebozoa</taxon>
        <taxon>Evosea</taxon>
        <taxon>Archamoebae</taxon>
        <taxon>Mastigamoebida</taxon>
        <taxon>Entamoebidae</taxon>
        <taxon>Entamoeba</taxon>
    </lineage>
</organism>
<accession>M7XCA5</accession>
<dbReference type="Proteomes" id="UP000030780">
    <property type="component" value="Unassembled WGS sequence"/>
</dbReference>
<name>M7XCA5_ENTHI</name>